<dbReference type="Gene3D" id="3.30.565.10">
    <property type="entry name" value="Histidine kinase-like ATPase, C-terminal domain"/>
    <property type="match status" value="1"/>
</dbReference>
<comment type="caution">
    <text evidence="13">The sequence shown here is derived from an EMBL/GenBank/DDBJ whole genome shotgun (WGS) entry which is preliminary data.</text>
</comment>
<dbReference type="InterPro" id="IPR050428">
    <property type="entry name" value="TCS_sensor_his_kinase"/>
</dbReference>
<dbReference type="EC" id="2.7.13.3" evidence="3"/>
<dbReference type="GO" id="GO:0000155">
    <property type="term" value="F:phosphorelay sensor kinase activity"/>
    <property type="evidence" value="ECO:0007669"/>
    <property type="project" value="InterPro"/>
</dbReference>
<comment type="subcellular location">
    <subcellularLocation>
        <location evidence="2">Cell membrane</location>
    </subcellularLocation>
</comment>
<dbReference type="InterPro" id="IPR036097">
    <property type="entry name" value="HisK_dim/P_sf"/>
</dbReference>
<gene>
    <name evidence="13" type="ORF">K8V70_05530</name>
</gene>
<dbReference type="EMBL" id="DYUZ01000022">
    <property type="protein sequence ID" value="HJG37305.1"/>
    <property type="molecule type" value="Genomic_DNA"/>
</dbReference>
<protein>
    <recommendedName>
        <fullName evidence="3">histidine kinase</fullName>
        <ecNumber evidence="3">2.7.13.3</ecNumber>
    </recommendedName>
</protein>
<evidence type="ECO:0000256" key="3">
    <source>
        <dbReference type="ARBA" id="ARBA00012438"/>
    </source>
</evidence>
<dbReference type="PANTHER" id="PTHR45436">
    <property type="entry name" value="SENSOR HISTIDINE KINASE YKOH"/>
    <property type="match status" value="1"/>
</dbReference>
<dbReference type="SMART" id="SM00388">
    <property type="entry name" value="HisKA"/>
    <property type="match status" value="1"/>
</dbReference>
<feature type="domain" description="Histidine kinase" evidence="12">
    <location>
        <begin position="320"/>
        <end position="544"/>
    </location>
</feature>
<evidence type="ECO:0000256" key="8">
    <source>
        <dbReference type="ARBA" id="ARBA00022989"/>
    </source>
</evidence>
<evidence type="ECO:0000259" key="12">
    <source>
        <dbReference type="PROSITE" id="PS50109"/>
    </source>
</evidence>
<reference evidence="13" key="2">
    <citation type="submission" date="2021-09" db="EMBL/GenBank/DDBJ databases">
        <authorList>
            <person name="Gilroy R."/>
        </authorList>
    </citation>
    <scope>NUCLEOTIDE SEQUENCE</scope>
    <source>
        <strain evidence="13">ChiHjej13B12-9602</strain>
    </source>
</reference>
<evidence type="ECO:0000256" key="9">
    <source>
        <dbReference type="ARBA" id="ARBA00023012"/>
    </source>
</evidence>
<keyword evidence="7 13" id="KW-0418">Kinase</keyword>
<dbReference type="Gene3D" id="1.10.287.130">
    <property type="match status" value="1"/>
</dbReference>
<dbReference type="SUPFAM" id="SSF47384">
    <property type="entry name" value="Homodimeric domain of signal transducing histidine kinase"/>
    <property type="match status" value="1"/>
</dbReference>
<organism evidence="13 14">
    <name type="scientific">Enorma phocaeensis</name>
    <dbReference type="NCBI Taxonomy" id="1871019"/>
    <lineage>
        <taxon>Bacteria</taxon>
        <taxon>Bacillati</taxon>
        <taxon>Actinomycetota</taxon>
        <taxon>Coriobacteriia</taxon>
        <taxon>Coriobacteriales</taxon>
        <taxon>Coriobacteriaceae</taxon>
        <taxon>Enorma</taxon>
    </lineage>
</organism>
<dbReference type="InterPro" id="IPR005467">
    <property type="entry name" value="His_kinase_dom"/>
</dbReference>
<evidence type="ECO:0000313" key="14">
    <source>
        <dbReference type="Proteomes" id="UP000753256"/>
    </source>
</evidence>
<dbReference type="Pfam" id="PF02518">
    <property type="entry name" value="HATPase_c"/>
    <property type="match status" value="1"/>
</dbReference>
<dbReference type="PANTHER" id="PTHR45436:SF5">
    <property type="entry name" value="SENSOR HISTIDINE KINASE TRCS"/>
    <property type="match status" value="1"/>
</dbReference>
<keyword evidence="8 11" id="KW-1133">Transmembrane helix</keyword>
<evidence type="ECO:0000256" key="2">
    <source>
        <dbReference type="ARBA" id="ARBA00004236"/>
    </source>
</evidence>
<name>A0A921IWI4_9ACTN</name>
<feature type="transmembrane region" description="Helical" evidence="11">
    <location>
        <begin position="27"/>
        <end position="49"/>
    </location>
</feature>
<accession>A0A921IWI4</accession>
<dbReference type="InterPro" id="IPR003594">
    <property type="entry name" value="HATPase_dom"/>
</dbReference>
<evidence type="ECO:0000256" key="4">
    <source>
        <dbReference type="ARBA" id="ARBA00022553"/>
    </source>
</evidence>
<dbReference type="InterPro" id="IPR036890">
    <property type="entry name" value="HATPase_C_sf"/>
</dbReference>
<dbReference type="AlphaFoldDB" id="A0A921IWI4"/>
<reference evidence="13" key="1">
    <citation type="journal article" date="2021" name="PeerJ">
        <title>Extensive microbial diversity within the chicken gut microbiome revealed by metagenomics and culture.</title>
        <authorList>
            <person name="Gilroy R."/>
            <person name="Ravi A."/>
            <person name="Getino M."/>
            <person name="Pursley I."/>
            <person name="Horton D.L."/>
            <person name="Alikhan N.F."/>
            <person name="Baker D."/>
            <person name="Gharbi K."/>
            <person name="Hall N."/>
            <person name="Watson M."/>
            <person name="Adriaenssens E.M."/>
            <person name="Foster-Nyarko E."/>
            <person name="Jarju S."/>
            <person name="Secka A."/>
            <person name="Antonio M."/>
            <person name="Oren A."/>
            <person name="Chaudhuri R.R."/>
            <person name="La Ragione R."/>
            <person name="Hildebrand F."/>
            <person name="Pallen M.J."/>
        </authorList>
    </citation>
    <scope>NUCLEOTIDE SEQUENCE</scope>
    <source>
        <strain evidence="13">ChiHjej13B12-9602</strain>
    </source>
</reference>
<keyword evidence="5" id="KW-0808">Transferase</keyword>
<dbReference type="InterPro" id="IPR003661">
    <property type="entry name" value="HisK_dim/P_dom"/>
</dbReference>
<evidence type="ECO:0000256" key="6">
    <source>
        <dbReference type="ARBA" id="ARBA00022692"/>
    </source>
</evidence>
<dbReference type="RefSeq" id="WP_273190010.1">
    <property type="nucleotide sequence ID" value="NZ_DYUZ01000022.1"/>
</dbReference>
<dbReference type="PROSITE" id="PS50109">
    <property type="entry name" value="HIS_KIN"/>
    <property type="match status" value="1"/>
</dbReference>
<dbReference type="Proteomes" id="UP000753256">
    <property type="component" value="Unassembled WGS sequence"/>
</dbReference>
<proteinExistence type="predicted"/>
<evidence type="ECO:0000256" key="11">
    <source>
        <dbReference type="SAM" id="Phobius"/>
    </source>
</evidence>
<keyword evidence="9" id="KW-0902">Two-component regulatory system</keyword>
<keyword evidence="6 11" id="KW-0812">Transmembrane</keyword>
<evidence type="ECO:0000256" key="10">
    <source>
        <dbReference type="ARBA" id="ARBA00023136"/>
    </source>
</evidence>
<dbReference type="SUPFAM" id="SSF55874">
    <property type="entry name" value="ATPase domain of HSP90 chaperone/DNA topoisomerase II/histidine kinase"/>
    <property type="match status" value="1"/>
</dbReference>
<evidence type="ECO:0000256" key="5">
    <source>
        <dbReference type="ARBA" id="ARBA00022679"/>
    </source>
</evidence>
<evidence type="ECO:0000256" key="1">
    <source>
        <dbReference type="ARBA" id="ARBA00000085"/>
    </source>
</evidence>
<dbReference type="SMART" id="SM00387">
    <property type="entry name" value="HATPase_c"/>
    <property type="match status" value="1"/>
</dbReference>
<dbReference type="CDD" id="cd00082">
    <property type="entry name" value="HisKA"/>
    <property type="match status" value="1"/>
</dbReference>
<dbReference type="PRINTS" id="PR00344">
    <property type="entry name" value="BCTRLSENSOR"/>
</dbReference>
<evidence type="ECO:0000313" key="13">
    <source>
        <dbReference type="EMBL" id="HJG37305.1"/>
    </source>
</evidence>
<keyword evidence="4" id="KW-0597">Phosphoprotein</keyword>
<sequence>MANATPDTTMGLRQRISQFWHGVRASIAVRCLACILVYAALLALILWSVNRATEQLFDNAFPSMETVLAYSDDLERDRFDALQSSDLENCRIVIFDSEGTRLYASNAKAAESIRVGDLALISEYDERIFYEVFQETTIDGVHYRIMQCTYDVDDGFSKHVTAWCELDEELNIIAGTLFADRGSLTQREFNFLQGVYNAKMSVERVSYQTVDGEDRILVLAAPLVSGMRYQQVVDDASHLPLIAAPAALIVTVACAWYLVRIVKRATLPLDQAIEAYRRGEKHPEAAATVPLELSPIYANFTDLMDELDRARDDQQRIIADISHDLKTPLTVIYGYATAFRDGRVPPDKAPEYLRAMSDKAITANELIDTLFAYAKMNHPEFAPHLERRRVDDAVRAIARDAMDQVEQAACTLEVIEPDGSEDAPAPYALIDASLLRRLLLNLIGNACTHNPEGTTVYVSWRVDEGEGRVIVSVADTGAGIAPEVADRIFDPFVTKNTARTANGGTGLGLAISQRCAELMHGQLRLSTHPPLPCATEFIIELPLA</sequence>
<dbReference type="GO" id="GO:0005886">
    <property type="term" value="C:plasma membrane"/>
    <property type="evidence" value="ECO:0007669"/>
    <property type="project" value="UniProtKB-SubCell"/>
</dbReference>
<dbReference type="InterPro" id="IPR004358">
    <property type="entry name" value="Sig_transdc_His_kin-like_C"/>
</dbReference>
<keyword evidence="10 11" id="KW-0472">Membrane</keyword>
<evidence type="ECO:0000256" key="7">
    <source>
        <dbReference type="ARBA" id="ARBA00022777"/>
    </source>
</evidence>
<comment type="catalytic activity">
    <reaction evidence="1">
        <text>ATP + protein L-histidine = ADP + protein N-phospho-L-histidine.</text>
        <dbReference type="EC" id="2.7.13.3"/>
    </reaction>
</comment>
<dbReference type="Pfam" id="PF00512">
    <property type="entry name" value="HisKA"/>
    <property type="match status" value="1"/>
</dbReference>
<feature type="transmembrane region" description="Helical" evidence="11">
    <location>
        <begin position="239"/>
        <end position="259"/>
    </location>
</feature>